<protein>
    <submittedName>
        <fullName evidence="1">Uncharacterized protein</fullName>
    </submittedName>
</protein>
<comment type="caution">
    <text evidence="1">The sequence shown here is derived from an EMBL/GenBank/DDBJ whole genome shotgun (WGS) entry which is preliminary data.</text>
</comment>
<reference evidence="1" key="1">
    <citation type="journal article" date="2015" name="Proc. Natl. Acad. Sci. U.S.A.">
        <title>Networks of energetic and metabolic interactions define dynamics in microbial communities.</title>
        <authorList>
            <person name="Embree M."/>
            <person name="Liu J.K."/>
            <person name="Al-Bassam M.M."/>
            <person name="Zengler K."/>
        </authorList>
    </citation>
    <scope>NUCLEOTIDE SEQUENCE</scope>
</reference>
<evidence type="ECO:0000313" key="1">
    <source>
        <dbReference type="EMBL" id="KUG14378.1"/>
    </source>
</evidence>
<name>A0A0W8F0E4_9ZZZZ</name>
<dbReference type="AlphaFoldDB" id="A0A0W8F0E4"/>
<organism evidence="1">
    <name type="scientific">hydrocarbon metagenome</name>
    <dbReference type="NCBI Taxonomy" id="938273"/>
    <lineage>
        <taxon>unclassified sequences</taxon>
        <taxon>metagenomes</taxon>
        <taxon>ecological metagenomes</taxon>
    </lineage>
</organism>
<proteinExistence type="predicted"/>
<accession>A0A0W8F0E4</accession>
<sequence>MQTPREYPSGGQAFRVPGFLKVFQMMTLSCIPAQFRESRKKDMRVFLG</sequence>
<dbReference type="EMBL" id="LNQE01001665">
    <property type="protein sequence ID" value="KUG14378.1"/>
    <property type="molecule type" value="Genomic_DNA"/>
</dbReference>
<gene>
    <name evidence="1" type="ORF">ASZ90_015971</name>
</gene>